<dbReference type="RefSeq" id="WP_183414111.1">
    <property type="nucleotide sequence ID" value="NZ_JACHYB010000002.1"/>
</dbReference>
<dbReference type="EMBL" id="JACHYB010000002">
    <property type="protein sequence ID" value="MBB3188358.1"/>
    <property type="molecule type" value="Genomic_DNA"/>
</dbReference>
<dbReference type="PANTHER" id="PTHR12558">
    <property type="entry name" value="CELL DIVISION CYCLE 16,23,27"/>
    <property type="match status" value="1"/>
</dbReference>
<comment type="caution">
    <text evidence="1">The sequence shown here is derived from an EMBL/GenBank/DDBJ whole genome shotgun (WGS) entry which is preliminary data.</text>
</comment>
<evidence type="ECO:0000313" key="2">
    <source>
        <dbReference type="Proteomes" id="UP000544222"/>
    </source>
</evidence>
<proteinExistence type="predicted"/>
<accession>A0A7W5H265</accession>
<dbReference type="Gene3D" id="1.25.40.10">
    <property type="entry name" value="Tetratricopeptide repeat domain"/>
    <property type="match status" value="2"/>
</dbReference>
<dbReference type="PANTHER" id="PTHR12558:SF13">
    <property type="entry name" value="CELL DIVISION CYCLE PROTEIN 27 HOMOLOG"/>
    <property type="match status" value="1"/>
</dbReference>
<reference evidence="1 2" key="1">
    <citation type="submission" date="2020-08" db="EMBL/GenBank/DDBJ databases">
        <title>Genomic Encyclopedia of Type Strains, Phase IV (KMG-IV): sequencing the most valuable type-strain genomes for metagenomic binning, comparative biology and taxonomic classification.</title>
        <authorList>
            <person name="Goeker M."/>
        </authorList>
    </citation>
    <scope>NUCLEOTIDE SEQUENCE [LARGE SCALE GENOMIC DNA]</scope>
    <source>
        <strain evidence="1 2">DSM 27471</strain>
    </source>
</reference>
<gene>
    <name evidence="1" type="ORF">FHX64_002556</name>
</gene>
<dbReference type="Proteomes" id="UP000544222">
    <property type="component" value="Unassembled WGS sequence"/>
</dbReference>
<dbReference type="AlphaFoldDB" id="A0A7W5H265"/>
<organism evidence="1 2">
    <name type="scientific">Microbacter margulisiae</name>
    <dbReference type="NCBI Taxonomy" id="1350067"/>
    <lineage>
        <taxon>Bacteria</taxon>
        <taxon>Pseudomonadati</taxon>
        <taxon>Bacteroidota</taxon>
        <taxon>Bacteroidia</taxon>
        <taxon>Bacteroidales</taxon>
        <taxon>Porphyromonadaceae</taxon>
        <taxon>Microbacter</taxon>
    </lineage>
</organism>
<dbReference type="InterPro" id="IPR019734">
    <property type="entry name" value="TPR_rpt"/>
</dbReference>
<keyword evidence="2" id="KW-1185">Reference proteome</keyword>
<dbReference type="InterPro" id="IPR011990">
    <property type="entry name" value="TPR-like_helical_dom_sf"/>
</dbReference>
<protein>
    <submittedName>
        <fullName evidence="1">Tetratricopeptide (TPR) repeat protein</fullName>
    </submittedName>
</protein>
<sequence>MKTWILVSVIAFIALPRLAKSQSIDEVKSYIAASNYQAALSVLDACGKQPISRSSEYFFLRGITQLNLYRPMDAVASLKKSVAMDSLRVDALAKIAECYRMTGDETKASQFYLKAIAKDSGNIALHMEAANYFLTTNNIPLAKMLYEKMYQADSTNILINRSLAICYDDLEIIPKAIWFYHKTISANPGDVVSTNALCNILIKQKKYDEALAVTRQYRKNDSTNQRINSTNAYIYYLQNKDSVAVSHFAKCYASEDSSLFVLKYYGISCFKNKMYDKAVQLLEKAYHQDTSDDMIANYLGVSCYLSFYKAQGIYYLQKAIDLATPDSVYLSSLYFNLGKAFDAYDKSNCTDAYKAYKQAYQFNPQDGNTLLMLAIRADNCMNDKQEALRYYKIIVNMWDNKHTTNKEAENSVIAGIINSIRERIQELEKFTHTKQ</sequence>
<dbReference type="Pfam" id="PF13432">
    <property type="entry name" value="TPR_16"/>
    <property type="match status" value="1"/>
</dbReference>
<name>A0A7W5H265_9PORP</name>
<dbReference type="SUPFAM" id="SSF48452">
    <property type="entry name" value="TPR-like"/>
    <property type="match status" value="1"/>
</dbReference>
<dbReference type="SMART" id="SM00028">
    <property type="entry name" value="TPR"/>
    <property type="match status" value="5"/>
</dbReference>
<evidence type="ECO:0000313" key="1">
    <source>
        <dbReference type="EMBL" id="MBB3188358.1"/>
    </source>
</evidence>